<dbReference type="AlphaFoldDB" id="A0AA35UER0"/>
<dbReference type="EMBL" id="CATKSH010000002">
    <property type="protein sequence ID" value="CAI9119713.1"/>
    <property type="molecule type" value="Genomic_DNA"/>
</dbReference>
<name>A0AA35UER0_9PROT</name>
<accession>A0AA35UER0</accession>
<feature type="chain" id="PRO_5041336761" evidence="1">
    <location>
        <begin position="30"/>
        <end position="127"/>
    </location>
</feature>
<dbReference type="RefSeq" id="WP_289841590.1">
    <property type="nucleotide sequence ID" value="NZ_CATKSH010000002.1"/>
</dbReference>
<gene>
    <name evidence="2" type="ORF">LMG32879_000535</name>
</gene>
<evidence type="ECO:0000313" key="2">
    <source>
        <dbReference type="EMBL" id="CAI9119713.1"/>
    </source>
</evidence>
<evidence type="ECO:0000256" key="1">
    <source>
        <dbReference type="SAM" id="SignalP"/>
    </source>
</evidence>
<organism evidence="2 3">
    <name type="scientific">Brytella acorum</name>
    <dbReference type="NCBI Taxonomy" id="2959299"/>
    <lineage>
        <taxon>Bacteria</taxon>
        <taxon>Pseudomonadati</taxon>
        <taxon>Pseudomonadota</taxon>
        <taxon>Alphaproteobacteria</taxon>
        <taxon>Acetobacterales</taxon>
        <taxon>Acetobacteraceae</taxon>
        <taxon>Brytella</taxon>
    </lineage>
</organism>
<dbReference type="Proteomes" id="UP001176960">
    <property type="component" value="Unassembled WGS sequence"/>
</dbReference>
<sequence length="127" mass="13266">MSFTRPAWRQLSAACVAVLAGGFGTVAHADPLAHCGSEPDAPALPVGDAEHYNASVDRFKAYEAAARVYNKCVSAAASKEEAAISDEARDRIAKIHAQSVAVQKRIAANFTKGTATLKAGAQKLSPK</sequence>
<proteinExistence type="predicted"/>
<protein>
    <submittedName>
        <fullName evidence="2">Uncharacterized protein</fullName>
    </submittedName>
</protein>
<reference evidence="2" key="1">
    <citation type="submission" date="2023-03" db="EMBL/GenBank/DDBJ databases">
        <authorList>
            <person name="Cleenwerck I."/>
        </authorList>
    </citation>
    <scope>NUCLEOTIDE SEQUENCE</scope>
    <source>
        <strain evidence="2">LMG 32879</strain>
    </source>
</reference>
<keyword evidence="3" id="KW-1185">Reference proteome</keyword>
<comment type="caution">
    <text evidence="2">The sequence shown here is derived from an EMBL/GenBank/DDBJ whole genome shotgun (WGS) entry which is preliminary data.</text>
</comment>
<evidence type="ECO:0000313" key="3">
    <source>
        <dbReference type="Proteomes" id="UP001176960"/>
    </source>
</evidence>
<keyword evidence="1" id="KW-0732">Signal</keyword>
<feature type="signal peptide" evidence="1">
    <location>
        <begin position="1"/>
        <end position="29"/>
    </location>
</feature>